<dbReference type="EMBL" id="JACHVC010000013">
    <property type="protein sequence ID" value="MBC2607922.1"/>
    <property type="molecule type" value="Genomic_DNA"/>
</dbReference>
<evidence type="ECO:0000256" key="7">
    <source>
        <dbReference type="SAM" id="Phobius"/>
    </source>
</evidence>
<gene>
    <name evidence="8" type="ORF">H5P27_17845</name>
</gene>
<feature type="transmembrane region" description="Helical" evidence="7">
    <location>
        <begin position="200"/>
        <end position="220"/>
    </location>
</feature>
<dbReference type="RefSeq" id="WP_185661785.1">
    <property type="nucleotide sequence ID" value="NZ_CAWPOO010000013.1"/>
</dbReference>
<keyword evidence="4 7" id="KW-0812">Transmembrane</keyword>
<reference evidence="8 9" key="1">
    <citation type="submission" date="2020-07" db="EMBL/GenBank/DDBJ databases">
        <authorList>
            <person name="Feng X."/>
        </authorList>
    </citation>
    <scope>NUCLEOTIDE SEQUENCE [LARGE SCALE GENOMIC DNA]</scope>
    <source>
        <strain evidence="8 9">JCM23202</strain>
    </source>
</reference>
<dbReference type="InterPro" id="IPR006043">
    <property type="entry name" value="NCS2"/>
</dbReference>
<comment type="caution">
    <text evidence="8">The sequence shown here is derived from an EMBL/GenBank/DDBJ whole genome shotgun (WGS) entry which is preliminary data.</text>
</comment>
<organism evidence="8 9">
    <name type="scientific">Pelagicoccus albus</name>
    <dbReference type="NCBI Taxonomy" id="415222"/>
    <lineage>
        <taxon>Bacteria</taxon>
        <taxon>Pseudomonadati</taxon>
        <taxon>Verrucomicrobiota</taxon>
        <taxon>Opitutia</taxon>
        <taxon>Puniceicoccales</taxon>
        <taxon>Pelagicoccaceae</taxon>
        <taxon>Pelagicoccus</taxon>
    </lineage>
</organism>
<feature type="transmembrane region" description="Helical" evidence="7">
    <location>
        <begin position="361"/>
        <end position="382"/>
    </location>
</feature>
<dbReference type="Pfam" id="PF00860">
    <property type="entry name" value="Xan_ur_permease"/>
    <property type="match status" value="1"/>
</dbReference>
<dbReference type="GO" id="GO:0005886">
    <property type="term" value="C:plasma membrane"/>
    <property type="evidence" value="ECO:0007669"/>
    <property type="project" value="TreeGrafter"/>
</dbReference>
<feature type="transmembrane region" description="Helical" evidence="7">
    <location>
        <begin position="68"/>
        <end position="86"/>
    </location>
</feature>
<keyword evidence="5 7" id="KW-1133">Transmembrane helix</keyword>
<feature type="transmembrane region" description="Helical" evidence="7">
    <location>
        <begin position="116"/>
        <end position="136"/>
    </location>
</feature>
<dbReference type="PANTHER" id="PTHR42810">
    <property type="entry name" value="PURINE PERMEASE C1399.01C-RELATED"/>
    <property type="match status" value="1"/>
</dbReference>
<protein>
    <submittedName>
        <fullName evidence="8">Purine/pyrimidine permease</fullName>
    </submittedName>
</protein>
<comment type="subcellular location">
    <subcellularLocation>
        <location evidence="1">Membrane</location>
        <topology evidence="1">Multi-pass membrane protein</topology>
    </subcellularLocation>
</comment>
<dbReference type="Proteomes" id="UP000526501">
    <property type="component" value="Unassembled WGS sequence"/>
</dbReference>
<evidence type="ECO:0000256" key="2">
    <source>
        <dbReference type="ARBA" id="ARBA00008821"/>
    </source>
</evidence>
<evidence type="ECO:0000256" key="3">
    <source>
        <dbReference type="ARBA" id="ARBA00022448"/>
    </source>
</evidence>
<keyword evidence="3" id="KW-0813">Transport</keyword>
<keyword evidence="9" id="KW-1185">Reference proteome</keyword>
<feature type="transmembrane region" description="Helical" evidence="7">
    <location>
        <begin position="176"/>
        <end position="194"/>
    </location>
</feature>
<proteinExistence type="inferred from homology"/>
<dbReference type="GO" id="GO:0042907">
    <property type="term" value="F:xanthine transmembrane transporter activity"/>
    <property type="evidence" value="ECO:0007669"/>
    <property type="project" value="TreeGrafter"/>
</dbReference>
<evidence type="ECO:0000256" key="6">
    <source>
        <dbReference type="ARBA" id="ARBA00023136"/>
    </source>
</evidence>
<dbReference type="NCBIfam" id="NF037981">
    <property type="entry name" value="NCS2_1"/>
    <property type="match status" value="1"/>
</dbReference>
<keyword evidence="6 7" id="KW-0472">Membrane</keyword>
<feature type="transmembrane region" description="Helical" evidence="7">
    <location>
        <begin position="142"/>
        <end position="164"/>
    </location>
</feature>
<name>A0A7X1B9A9_9BACT</name>
<sequence length="464" mass="49062">MSSVPNPSASDPDSPKQTLHYKIEESPKRFSETLFYAWQHTMVDISPFVIPLAVASAVGMSVSGRADLINACLFTMGIATILQTTIGNRLPIIQGCSAMVTGVIAPVAGQIGLAAVWGGVWIASILQTIVGALGWLSPLKKLFPPVVIGTVIICIALSLGQVATRLAVGSGHWSNFAFATTVILFVLILQLRFQKLFGGLLARGAILLSILLVGLVGGSLSGQMDWSPVREASWFAIPKLFPYGGPGFGWEWIPTAIFAVTIGFIGSIVESLGDYAATCAASDEPLQKRHINRGIMAEGAGSFIASLFGGLPCTSYTQNIGVIAATGVASRRVVQVAALILALYGLCPKFGTLLVSLPRSVLGGVFLLVCAMIAISGIRVLAQSTSEIRHAYTIGLTVLCSLLLPIRLEALPDATASWPLIVRLLVTSNVVLAIIFAVGLNAFFNLLDTRKKSSRSNERELAES</sequence>
<feature type="transmembrane region" description="Helical" evidence="7">
    <location>
        <begin position="391"/>
        <end position="408"/>
    </location>
</feature>
<evidence type="ECO:0000256" key="5">
    <source>
        <dbReference type="ARBA" id="ARBA00022989"/>
    </source>
</evidence>
<feature type="transmembrane region" description="Helical" evidence="7">
    <location>
        <begin position="336"/>
        <end position="355"/>
    </location>
</feature>
<accession>A0A7X1B9A9</accession>
<feature type="transmembrane region" description="Helical" evidence="7">
    <location>
        <begin position="35"/>
        <end position="56"/>
    </location>
</feature>
<dbReference type="PANTHER" id="PTHR42810:SF2">
    <property type="entry name" value="PURINE PERMEASE C1399.01C-RELATED"/>
    <property type="match status" value="1"/>
</dbReference>
<comment type="similarity">
    <text evidence="2">Belongs to the nucleobase:cation symporter-2 (NCS2) (TC 2.A.40) family.</text>
</comment>
<feature type="transmembrane region" description="Helical" evidence="7">
    <location>
        <begin position="420"/>
        <end position="447"/>
    </location>
</feature>
<evidence type="ECO:0000313" key="9">
    <source>
        <dbReference type="Proteomes" id="UP000526501"/>
    </source>
</evidence>
<evidence type="ECO:0000256" key="1">
    <source>
        <dbReference type="ARBA" id="ARBA00004141"/>
    </source>
</evidence>
<evidence type="ECO:0000313" key="8">
    <source>
        <dbReference type="EMBL" id="MBC2607922.1"/>
    </source>
</evidence>
<evidence type="ECO:0000256" key="4">
    <source>
        <dbReference type="ARBA" id="ARBA00022692"/>
    </source>
</evidence>
<dbReference type="AlphaFoldDB" id="A0A7X1B9A9"/>